<dbReference type="GO" id="GO:0000155">
    <property type="term" value="F:phosphorelay sensor kinase activity"/>
    <property type="evidence" value="ECO:0007669"/>
    <property type="project" value="InterPro"/>
</dbReference>
<evidence type="ECO:0000259" key="17">
    <source>
        <dbReference type="PROSITE" id="PS50885"/>
    </source>
</evidence>
<dbReference type="AlphaFoldDB" id="A0A6M0H1L3"/>
<dbReference type="PROSITE" id="PS50109">
    <property type="entry name" value="HIS_KIN"/>
    <property type="match status" value="1"/>
</dbReference>
<gene>
    <name evidence="18" type="ORF">G3M99_05960</name>
</gene>
<evidence type="ECO:0000256" key="9">
    <source>
        <dbReference type="ARBA" id="ARBA00022777"/>
    </source>
</evidence>
<feature type="domain" description="Histidine kinase" evidence="16">
    <location>
        <begin position="200"/>
        <end position="417"/>
    </location>
</feature>
<dbReference type="CDD" id="cd00075">
    <property type="entry name" value="HATPase"/>
    <property type="match status" value="1"/>
</dbReference>
<dbReference type="PANTHER" id="PTHR45528:SF1">
    <property type="entry name" value="SENSOR HISTIDINE KINASE CPXA"/>
    <property type="match status" value="1"/>
</dbReference>
<keyword evidence="4" id="KW-1003">Cell membrane</keyword>
<dbReference type="PROSITE" id="PS50885">
    <property type="entry name" value="HAMP"/>
    <property type="match status" value="1"/>
</dbReference>
<keyword evidence="19" id="KW-1185">Reference proteome</keyword>
<evidence type="ECO:0000256" key="6">
    <source>
        <dbReference type="ARBA" id="ARBA00022679"/>
    </source>
</evidence>
<comment type="subcellular location">
    <subcellularLocation>
        <location evidence="2">Cell membrane</location>
        <topology evidence="2">Multi-pass membrane protein</topology>
    </subcellularLocation>
</comment>
<evidence type="ECO:0000313" key="19">
    <source>
        <dbReference type="Proteomes" id="UP000481872"/>
    </source>
</evidence>
<feature type="coiled-coil region" evidence="14">
    <location>
        <begin position="170"/>
        <end position="197"/>
    </location>
</feature>
<keyword evidence="5" id="KW-0597">Phosphoprotein</keyword>
<dbReference type="InterPro" id="IPR003594">
    <property type="entry name" value="HATPase_dom"/>
</dbReference>
<evidence type="ECO:0000313" key="18">
    <source>
        <dbReference type="EMBL" id="NEU04407.1"/>
    </source>
</evidence>
<keyword evidence="10" id="KW-0067">ATP-binding</keyword>
<comment type="catalytic activity">
    <reaction evidence="1">
        <text>ATP + protein L-histidine = ADP + protein N-phospho-L-histidine.</text>
        <dbReference type="EC" id="2.7.13.3"/>
    </reaction>
</comment>
<evidence type="ECO:0000256" key="11">
    <source>
        <dbReference type="ARBA" id="ARBA00022989"/>
    </source>
</evidence>
<dbReference type="InterPro" id="IPR003661">
    <property type="entry name" value="HisK_dim/P_dom"/>
</dbReference>
<evidence type="ECO:0000256" key="7">
    <source>
        <dbReference type="ARBA" id="ARBA00022692"/>
    </source>
</evidence>
<feature type="transmembrane region" description="Helical" evidence="15">
    <location>
        <begin position="12"/>
        <end position="32"/>
    </location>
</feature>
<feature type="transmembrane region" description="Helical" evidence="15">
    <location>
        <begin position="111"/>
        <end position="132"/>
    </location>
</feature>
<dbReference type="CDD" id="cd00082">
    <property type="entry name" value="HisKA"/>
    <property type="match status" value="1"/>
</dbReference>
<keyword evidence="6" id="KW-0808">Transferase</keyword>
<comment type="caution">
    <text evidence="18">The sequence shown here is derived from an EMBL/GenBank/DDBJ whole genome shotgun (WGS) entry which is preliminary data.</text>
</comment>
<evidence type="ECO:0000256" key="2">
    <source>
        <dbReference type="ARBA" id="ARBA00004651"/>
    </source>
</evidence>
<dbReference type="SUPFAM" id="SSF55874">
    <property type="entry name" value="ATPase domain of HSP90 chaperone/DNA topoisomerase II/histidine kinase"/>
    <property type="match status" value="1"/>
</dbReference>
<dbReference type="InterPro" id="IPR005467">
    <property type="entry name" value="His_kinase_dom"/>
</dbReference>
<sequence length="417" mass="47911">MKGMYKDNFLKQFSLIWVIAITVLIITLNIIINISFEKIKKNYINESYSLIGLFSNSQAIDEDKVTAIFTQGVKNKDYEKGKQILKSYGYKEDMDIKLIPNINESYERLKLHINILLLIFMLSLYLIIFFFYKKIVVYVEMLNQGIKKVVEGDFSLRFSFMGEGTFSVLAHNFNQMAERLEGSLTDLNREKIFLKDTLANISHQLKTPITSMSLFTEALTNNSSIGKDDIEEIGCKMRSSVYRMEWLIKKLLKLAKIEGGIVEYNKINNDFKETIEKAVEPLLISMEEKEISLKMNLKEGSYPHDKGWTSEALTNILKNSIEHTKQYGKISICYENNSLYHKITISDNGEGIEKEDLPHIFERFYKGKGRRETKKTDSIGIGLALSKSIIEGQGGFLEVESIKEQGSKFTVTFLTNL</sequence>
<dbReference type="Gene3D" id="6.10.340.10">
    <property type="match status" value="1"/>
</dbReference>
<dbReference type="InterPro" id="IPR003660">
    <property type="entry name" value="HAMP_dom"/>
</dbReference>
<dbReference type="InterPro" id="IPR036890">
    <property type="entry name" value="HATPase_C_sf"/>
</dbReference>
<dbReference type="PRINTS" id="PR00344">
    <property type="entry name" value="BCTRLSENSOR"/>
</dbReference>
<dbReference type="PANTHER" id="PTHR45528">
    <property type="entry name" value="SENSOR HISTIDINE KINASE CPXA"/>
    <property type="match status" value="1"/>
</dbReference>
<proteinExistence type="predicted"/>
<dbReference type="SUPFAM" id="SSF47384">
    <property type="entry name" value="Homodimeric domain of signal transducing histidine kinase"/>
    <property type="match status" value="1"/>
</dbReference>
<dbReference type="SMART" id="SM00387">
    <property type="entry name" value="HATPase_c"/>
    <property type="match status" value="1"/>
</dbReference>
<dbReference type="GO" id="GO:0005886">
    <property type="term" value="C:plasma membrane"/>
    <property type="evidence" value="ECO:0007669"/>
    <property type="project" value="UniProtKB-SubCell"/>
</dbReference>
<dbReference type="Pfam" id="PF00672">
    <property type="entry name" value="HAMP"/>
    <property type="match status" value="1"/>
</dbReference>
<dbReference type="InterPro" id="IPR036097">
    <property type="entry name" value="HisK_dim/P_sf"/>
</dbReference>
<evidence type="ECO:0000259" key="16">
    <source>
        <dbReference type="PROSITE" id="PS50109"/>
    </source>
</evidence>
<dbReference type="EC" id="2.7.13.3" evidence="3"/>
<name>A0A6M0H1L3_9CLOT</name>
<keyword evidence="7 15" id="KW-0812">Transmembrane</keyword>
<dbReference type="SMART" id="SM00388">
    <property type="entry name" value="HisKA"/>
    <property type="match status" value="1"/>
</dbReference>
<evidence type="ECO:0000256" key="13">
    <source>
        <dbReference type="ARBA" id="ARBA00023136"/>
    </source>
</evidence>
<dbReference type="GO" id="GO:0005524">
    <property type="term" value="F:ATP binding"/>
    <property type="evidence" value="ECO:0007669"/>
    <property type="project" value="UniProtKB-KW"/>
</dbReference>
<dbReference type="InterPro" id="IPR050398">
    <property type="entry name" value="HssS/ArlS-like"/>
</dbReference>
<evidence type="ECO:0000256" key="8">
    <source>
        <dbReference type="ARBA" id="ARBA00022741"/>
    </source>
</evidence>
<dbReference type="Gene3D" id="1.10.287.130">
    <property type="match status" value="1"/>
</dbReference>
<evidence type="ECO:0000256" key="3">
    <source>
        <dbReference type="ARBA" id="ARBA00012438"/>
    </source>
</evidence>
<dbReference type="Proteomes" id="UP000481872">
    <property type="component" value="Unassembled WGS sequence"/>
</dbReference>
<keyword evidence="14" id="KW-0175">Coiled coil</keyword>
<evidence type="ECO:0000256" key="5">
    <source>
        <dbReference type="ARBA" id="ARBA00022553"/>
    </source>
</evidence>
<dbReference type="EMBL" id="JAAGPU010000008">
    <property type="protein sequence ID" value="NEU04407.1"/>
    <property type="molecule type" value="Genomic_DNA"/>
</dbReference>
<dbReference type="SMART" id="SM00304">
    <property type="entry name" value="HAMP"/>
    <property type="match status" value="1"/>
</dbReference>
<evidence type="ECO:0000256" key="14">
    <source>
        <dbReference type="SAM" id="Coils"/>
    </source>
</evidence>
<evidence type="ECO:0000256" key="4">
    <source>
        <dbReference type="ARBA" id="ARBA00022475"/>
    </source>
</evidence>
<keyword evidence="12" id="KW-0902">Two-component regulatory system</keyword>
<dbReference type="CDD" id="cd06225">
    <property type="entry name" value="HAMP"/>
    <property type="match status" value="1"/>
</dbReference>
<dbReference type="Gene3D" id="3.30.565.10">
    <property type="entry name" value="Histidine kinase-like ATPase, C-terminal domain"/>
    <property type="match status" value="1"/>
</dbReference>
<keyword evidence="8" id="KW-0547">Nucleotide-binding</keyword>
<keyword evidence="9 18" id="KW-0418">Kinase</keyword>
<accession>A0A6M0H1L3</accession>
<dbReference type="InterPro" id="IPR004358">
    <property type="entry name" value="Sig_transdc_His_kin-like_C"/>
</dbReference>
<evidence type="ECO:0000256" key="15">
    <source>
        <dbReference type="SAM" id="Phobius"/>
    </source>
</evidence>
<evidence type="ECO:0000256" key="10">
    <source>
        <dbReference type="ARBA" id="ARBA00022840"/>
    </source>
</evidence>
<feature type="domain" description="HAMP" evidence="17">
    <location>
        <begin position="133"/>
        <end position="185"/>
    </location>
</feature>
<protein>
    <recommendedName>
        <fullName evidence="3">histidine kinase</fullName>
        <ecNumber evidence="3">2.7.13.3</ecNumber>
    </recommendedName>
</protein>
<keyword evidence="13 15" id="KW-0472">Membrane</keyword>
<reference evidence="18 19" key="1">
    <citation type="submission" date="2020-02" db="EMBL/GenBank/DDBJ databases">
        <title>Genome assembly of a novel Clostridium senegalense strain.</title>
        <authorList>
            <person name="Gupta T.B."/>
            <person name="Jauregui R."/>
            <person name="Maclean P."/>
            <person name="Nawarathana A."/>
            <person name="Brightwell G."/>
        </authorList>
    </citation>
    <scope>NUCLEOTIDE SEQUENCE [LARGE SCALE GENOMIC DNA]</scope>
    <source>
        <strain evidence="18 19">AGRFS4</strain>
    </source>
</reference>
<dbReference type="RefSeq" id="WP_199869527.1">
    <property type="nucleotide sequence ID" value="NZ_JAAGPU010000008.1"/>
</dbReference>
<dbReference type="Pfam" id="PF02518">
    <property type="entry name" value="HATPase_c"/>
    <property type="match status" value="1"/>
</dbReference>
<evidence type="ECO:0000256" key="12">
    <source>
        <dbReference type="ARBA" id="ARBA00023012"/>
    </source>
</evidence>
<dbReference type="Pfam" id="PF00512">
    <property type="entry name" value="HisKA"/>
    <property type="match status" value="1"/>
</dbReference>
<keyword evidence="11 15" id="KW-1133">Transmembrane helix</keyword>
<evidence type="ECO:0000256" key="1">
    <source>
        <dbReference type="ARBA" id="ARBA00000085"/>
    </source>
</evidence>
<organism evidence="18 19">
    <name type="scientific">Clostridium senegalense</name>
    <dbReference type="NCBI Taxonomy" id="1465809"/>
    <lineage>
        <taxon>Bacteria</taxon>
        <taxon>Bacillati</taxon>
        <taxon>Bacillota</taxon>
        <taxon>Clostridia</taxon>
        <taxon>Eubacteriales</taxon>
        <taxon>Clostridiaceae</taxon>
        <taxon>Clostridium</taxon>
    </lineage>
</organism>